<evidence type="ECO:0000256" key="1">
    <source>
        <dbReference type="SAM" id="Phobius"/>
    </source>
</evidence>
<feature type="transmembrane region" description="Helical" evidence="1">
    <location>
        <begin position="24"/>
        <end position="46"/>
    </location>
</feature>
<sequence>MFLCLNSWEFSHQNEDYHHVGLAYWLRVYIFFFSFFFISFFGANICTRLRFWWFLFCSLSNETLILRHLERGFCRVETFVSSNHPVAVELEFWDFFSPFYPFPFHLEQKKWNCLFSSS</sequence>
<evidence type="ECO:0000313" key="3">
    <source>
        <dbReference type="Proteomes" id="UP000822688"/>
    </source>
</evidence>
<dbReference type="Proteomes" id="UP000822688">
    <property type="component" value="Chromosome 10"/>
</dbReference>
<keyword evidence="1" id="KW-1133">Transmembrane helix</keyword>
<keyword evidence="1" id="KW-0812">Transmembrane</keyword>
<proteinExistence type="predicted"/>
<organism evidence="2 3">
    <name type="scientific">Ceratodon purpureus</name>
    <name type="common">Fire moss</name>
    <name type="synonym">Dicranum purpureum</name>
    <dbReference type="NCBI Taxonomy" id="3225"/>
    <lineage>
        <taxon>Eukaryota</taxon>
        <taxon>Viridiplantae</taxon>
        <taxon>Streptophyta</taxon>
        <taxon>Embryophyta</taxon>
        <taxon>Bryophyta</taxon>
        <taxon>Bryophytina</taxon>
        <taxon>Bryopsida</taxon>
        <taxon>Dicranidae</taxon>
        <taxon>Pseudoditrichales</taxon>
        <taxon>Ditrichaceae</taxon>
        <taxon>Ceratodon</taxon>
    </lineage>
</organism>
<evidence type="ECO:0000313" key="2">
    <source>
        <dbReference type="EMBL" id="KAG0558633.1"/>
    </source>
</evidence>
<protein>
    <submittedName>
        <fullName evidence="2">Uncharacterized protein</fullName>
    </submittedName>
</protein>
<gene>
    <name evidence="2" type="ORF">KC19_10G042500</name>
</gene>
<reference evidence="2" key="1">
    <citation type="submission" date="2020-06" db="EMBL/GenBank/DDBJ databases">
        <title>WGS assembly of Ceratodon purpureus strain R40.</title>
        <authorList>
            <person name="Carey S.B."/>
            <person name="Jenkins J."/>
            <person name="Shu S."/>
            <person name="Lovell J.T."/>
            <person name="Sreedasyam A."/>
            <person name="Maumus F."/>
            <person name="Tiley G.P."/>
            <person name="Fernandez-Pozo N."/>
            <person name="Barry K."/>
            <person name="Chen C."/>
            <person name="Wang M."/>
            <person name="Lipzen A."/>
            <person name="Daum C."/>
            <person name="Saski C.A."/>
            <person name="Payton A.C."/>
            <person name="Mcbreen J.C."/>
            <person name="Conrad R.E."/>
            <person name="Kollar L.M."/>
            <person name="Olsson S."/>
            <person name="Huttunen S."/>
            <person name="Landis J.B."/>
            <person name="Wickett N.J."/>
            <person name="Johnson M.G."/>
            <person name="Rensing S.A."/>
            <person name="Grimwood J."/>
            <person name="Schmutz J."/>
            <person name="Mcdaniel S.F."/>
        </authorList>
    </citation>
    <scope>NUCLEOTIDE SEQUENCE</scope>
    <source>
        <strain evidence="2">R40</strain>
    </source>
</reference>
<dbReference type="AlphaFoldDB" id="A0A8T0GHY8"/>
<accession>A0A8T0GHY8</accession>
<dbReference type="EMBL" id="CM026431">
    <property type="protein sequence ID" value="KAG0558633.1"/>
    <property type="molecule type" value="Genomic_DNA"/>
</dbReference>
<keyword evidence="3" id="KW-1185">Reference proteome</keyword>
<name>A0A8T0GHY8_CERPU</name>
<comment type="caution">
    <text evidence="2">The sequence shown here is derived from an EMBL/GenBank/DDBJ whole genome shotgun (WGS) entry which is preliminary data.</text>
</comment>
<keyword evidence="1" id="KW-0472">Membrane</keyword>